<dbReference type="InterPro" id="IPR014044">
    <property type="entry name" value="CAP_dom"/>
</dbReference>
<name>A0ABS6D441_9FIRM</name>
<feature type="compositionally biased region" description="Polar residues" evidence="1">
    <location>
        <begin position="84"/>
        <end position="112"/>
    </location>
</feature>
<dbReference type="Proteomes" id="UP000723714">
    <property type="component" value="Unassembled WGS sequence"/>
</dbReference>
<evidence type="ECO:0000256" key="1">
    <source>
        <dbReference type="SAM" id="MobiDB-lite"/>
    </source>
</evidence>
<reference evidence="4 5" key="1">
    <citation type="submission" date="2021-06" db="EMBL/GenBank/DDBJ databases">
        <title>Faecalicatena sp. nov. isolated from porcine feces.</title>
        <authorList>
            <person name="Oh B.S."/>
            <person name="Lee J.H."/>
        </authorList>
    </citation>
    <scope>NUCLEOTIDE SEQUENCE [LARGE SCALE GENOMIC DNA]</scope>
    <source>
        <strain evidence="4 5">AGMB00832</strain>
    </source>
</reference>
<feature type="domain" description="SCP" evidence="3">
    <location>
        <begin position="189"/>
        <end position="303"/>
    </location>
</feature>
<feature type="chain" id="PRO_5047487925" evidence="2">
    <location>
        <begin position="26"/>
        <end position="305"/>
    </location>
</feature>
<evidence type="ECO:0000313" key="5">
    <source>
        <dbReference type="Proteomes" id="UP000723714"/>
    </source>
</evidence>
<feature type="signal peptide" evidence="2">
    <location>
        <begin position="1"/>
        <end position="25"/>
    </location>
</feature>
<dbReference type="PANTHER" id="PTHR31157:SF1">
    <property type="entry name" value="SCP DOMAIN-CONTAINING PROTEIN"/>
    <property type="match status" value="1"/>
</dbReference>
<sequence length="305" mass="32566">MKKLSFLAVTTAAAIAGSTVLPVQAANTAAMDRQKLATSQKVTVIQGSSLEDLKNKLNERLNGFEGSLGDIYWQVCPPDITLPDGSTPNQPDGSTPDTDQPGTDVPDNNQPGTDIPDDNQPETDQPGTDIPDHNTPDVDQPGGDTEAPDGGNGQPDDMNKPGGENNQPDGDNSNPGGGTHDRTFAQQVVDLVNAERVKAGLTTLTVDENIEAAALVRAKEIEISFSHTRPNGTSFSTALTQQGVSYKGSGENIAWGQRTPQEVMTGWMNSDGHRANILNPRFTKIGVGYYQNAAGRNYWTQLFTY</sequence>
<protein>
    <submittedName>
        <fullName evidence="4">Transporter</fullName>
    </submittedName>
</protein>
<gene>
    <name evidence="4" type="ORF">HGO97_011110</name>
</gene>
<feature type="region of interest" description="Disordered" evidence="1">
    <location>
        <begin position="79"/>
        <end position="181"/>
    </location>
</feature>
<keyword evidence="5" id="KW-1185">Reference proteome</keyword>
<keyword evidence="2" id="KW-0732">Signal</keyword>
<feature type="compositionally biased region" description="Polar residues" evidence="1">
    <location>
        <begin position="164"/>
        <end position="174"/>
    </location>
</feature>
<proteinExistence type="predicted"/>
<evidence type="ECO:0000259" key="3">
    <source>
        <dbReference type="Pfam" id="PF00188"/>
    </source>
</evidence>
<evidence type="ECO:0000256" key="2">
    <source>
        <dbReference type="SAM" id="SignalP"/>
    </source>
</evidence>
<dbReference type="CDD" id="cd05379">
    <property type="entry name" value="CAP_bacterial"/>
    <property type="match status" value="1"/>
</dbReference>
<dbReference type="EMBL" id="JABACJ020000009">
    <property type="protein sequence ID" value="MBU3876362.1"/>
    <property type="molecule type" value="Genomic_DNA"/>
</dbReference>
<comment type="caution">
    <text evidence="4">The sequence shown here is derived from an EMBL/GenBank/DDBJ whole genome shotgun (WGS) entry which is preliminary data.</text>
</comment>
<evidence type="ECO:0000313" key="4">
    <source>
        <dbReference type="EMBL" id="MBU3876362.1"/>
    </source>
</evidence>
<dbReference type="Pfam" id="PF00188">
    <property type="entry name" value="CAP"/>
    <property type="match status" value="1"/>
</dbReference>
<organism evidence="4 5">
    <name type="scientific">Faecalicatena faecalis</name>
    <dbReference type="NCBI Taxonomy" id="2726362"/>
    <lineage>
        <taxon>Bacteria</taxon>
        <taxon>Bacillati</taxon>
        <taxon>Bacillota</taxon>
        <taxon>Clostridia</taxon>
        <taxon>Lachnospirales</taxon>
        <taxon>Lachnospiraceae</taxon>
        <taxon>Faecalicatena</taxon>
    </lineage>
</organism>
<dbReference type="RefSeq" id="WP_216241610.1">
    <property type="nucleotide sequence ID" value="NZ_JABACJ020000009.1"/>
</dbReference>
<dbReference type="PANTHER" id="PTHR31157">
    <property type="entry name" value="SCP DOMAIN-CONTAINING PROTEIN"/>
    <property type="match status" value="1"/>
</dbReference>
<accession>A0ABS6D441</accession>